<comment type="caution">
    <text evidence="4">The sequence shown here is derived from an EMBL/GenBank/DDBJ whole genome shotgun (WGS) entry which is preliminary data.</text>
</comment>
<dbReference type="EMBL" id="QGGH01000028">
    <property type="protein sequence ID" value="PWJ85138.1"/>
    <property type="molecule type" value="Genomic_DNA"/>
</dbReference>
<comment type="function">
    <text evidence="1">Involved in peptidolytic degradation of cyclic heptapeptide hepatotoxin microcystin (MC).</text>
</comment>
<reference evidence="4 5" key="1">
    <citation type="submission" date="2018-05" db="EMBL/GenBank/DDBJ databases">
        <title>Genomic Encyclopedia of Type Strains, Phase IV (KMG-IV): sequencing the most valuable type-strain genomes for metagenomic binning, comparative biology and taxonomic classification.</title>
        <authorList>
            <person name="Goeker M."/>
        </authorList>
    </citation>
    <scope>NUCLEOTIDE SEQUENCE [LARGE SCALE GENOMIC DNA]</scope>
    <source>
        <strain evidence="4 5">DSM 2626</strain>
    </source>
</reference>
<evidence type="ECO:0000313" key="5">
    <source>
        <dbReference type="Proteomes" id="UP000245631"/>
    </source>
</evidence>
<dbReference type="RefSeq" id="WP_170136921.1">
    <property type="nucleotide sequence ID" value="NZ_QGGH01000028.1"/>
</dbReference>
<dbReference type="Pfam" id="PF07171">
    <property type="entry name" value="MlrC_C"/>
    <property type="match status" value="1"/>
</dbReference>
<keyword evidence="1" id="KW-0378">Hydrolase</keyword>
<accession>A0A8E3B1A8</accession>
<dbReference type="GeneID" id="61056398"/>
<protein>
    <recommendedName>
        <fullName evidence="1">Microcystinase C</fullName>
        <shortName evidence="1">MlrC</shortName>
    </recommendedName>
</protein>
<dbReference type="AlphaFoldDB" id="A0A8E3B1A8"/>
<evidence type="ECO:0000313" key="4">
    <source>
        <dbReference type="EMBL" id="PWJ85138.1"/>
    </source>
</evidence>
<feature type="domain" description="Microcystin LR degradation protein MlrC C-terminal" evidence="2">
    <location>
        <begin position="304"/>
        <end position="475"/>
    </location>
</feature>
<keyword evidence="1" id="KW-0479">Metal-binding</keyword>
<comment type="similarity">
    <text evidence="1">Belongs to the peptidase M81 family.</text>
</comment>
<dbReference type="InterPro" id="IPR015995">
    <property type="entry name" value="MlrC_N"/>
</dbReference>
<sequence length="496" mass="52848">MGYRILTGYINQETNTFNKIPTTLEHFRVSGLLLGDEIPPALRGTHTSLGATFEAAEKFGWTLSHPLVAFADAGGRVTGETFEQLCDWFLTGAKGCDGALFELHGAMVAEGCEDPEGEILARLRTVLGPDAPIVATLDLHANVTAKMAANASALIAVRTYPHIDYYERAWQGAELLDRALRGEIRPRTVIAKRPMVYGLDGGRTQVGPMRELINRGEALEASGKALVVSVCAGFELSDIYDVGPSVTVTADGDTTAAQRIAEEFMDYAWETREFVSSPWTSATAAQAVEQAKSGELHAKKPLVLADNSDNPGGGAYGDATDLLRVMIAADLQNAAFHAIFDPAAVQAGIAIGVGNRGRIVLGGKHAPEMGGGPLEVEGQVVSITSGHFRCYGPSFLGGGVWNSFGPSLMLRVGGIEVAVISRNCQGVDLAQLTSLGVDPFHCATIALKSSHHFRAAFEPIAREVLMVDGGGMLGSELLSRLCHVRRPIWPLDDIKL</sequence>
<dbReference type="InterPro" id="IPR009197">
    <property type="entry name" value="MlrC"/>
</dbReference>
<evidence type="ECO:0000259" key="2">
    <source>
        <dbReference type="Pfam" id="PF07171"/>
    </source>
</evidence>
<dbReference type="GO" id="GO:0006508">
    <property type="term" value="P:proteolysis"/>
    <property type="evidence" value="ECO:0007669"/>
    <property type="project" value="UniProtKB-KW"/>
</dbReference>
<evidence type="ECO:0000259" key="3">
    <source>
        <dbReference type="Pfam" id="PF07364"/>
    </source>
</evidence>
<dbReference type="PIRSF" id="PIRSF012702">
    <property type="entry name" value="UCP012702"/>
    <property type="match status" value="1"/>
</dbReference>
<organism evidence="4 5">
    <name type="scientific">Rhizobium loti</name>
    <name type="common">Mesorhizobium loti</name>
    <dbReference type="NCBI Taxonomy" id="381"/>
    <lineage>
        <taxon>Bacteria</taxon>
        <taxon>Pseudomonadati</taxon>
        <taxon>Pseudomonadota</taxon>
        <taxon>Alphaproteobacteria</taxon>
        <taxon>Hyphomicrobiales</taxon>
        <taxon>Phyllobacteriaceae</taxon>
        <taxon>Mesorhizobium</taxon>
    </lineage>
</organism>
<dbReference type="Pfam" id="PF07364">
    <property type="entry name" value="DUF1485"/>
    <property type="match status" value="1"/>
</dbReference>
<dbReference type="GO" id="GO:0008237">
    <property type="term" value="F:metallopeptidase activity"/>
    <property type="evidence" value="ECO:0007669"/>
    <property type="project" value="UniProtKB-KW"/>
</dbReference>
<keyword evidence="1" id="KW-0645">Protease</keyword>
<comment type="cofactor">
    <cofactor evidence="1">
        <name>Zn(2+)</name>
        <dbReference type="ChEBI" id="CHEBI:29105"/>
    </cofactor>
    <text evidence="1">Binds 1 zinc ion per subunit.</text>
</comment>
<gene>
    <name evidence="4" type="ORF">C8D77_12818</name>
</gene>
<dbReference type="Proteomes" id="UP000245631">
    <property type="component" value="Unassembled WGS sequence"/>
</dbReference>
<feature type="domain" description="Microcystin LR degradation protein MlrC N-terminal" evidence="3">
    <location>
        <begin position="4"/>
        <end position="284"/>
    </location>
</feature>
<keyword evidence="1" id="KW-0482">Metalloprotease</keyword>
<dbReference type="InterPro" id="IPR010799">
    <property type="entry name" value="MlrC_C"/>
</dbReference>
<evidence type="ECO:0000256" key="1">
    <source>
        <dbReference type="PIRNR" id="PIRNR012702"/>
    </source>
</evidence>
<dbReference type="GO" id="GO:0046872">
    <property type="term" value="F:metal ion binding"/>
    <property type="evidence" value="ECO:0007669"/>
    <property type="project" value="UniProtKB-KW"/>
</dbReference>
<proteinExistence type="inferred from homology"/>
<name>A0A8E3B1A8_RHILI</name>